<evidence type="ECO:0000256" key="6">
    <source>
        <dbReference type="SAM" id="Phobius"/>
    </source>
</evidence>
<evidence type="ECO:0000259" key="7">
    <source>
        <dbReference type="Pfam" id="PF07782"/>
    </source>
</evidence>
<feature type="transmembrane region" description="Helical" evidence="6">
    <location>
        <begin position="63"/>
        <end position="85"/>
    </location>
</feature>
<accession>A0A3P9CKF8</accession>
<evidence type="ECO:0000256" key="4">
    <source>
        <dbReference type="ARBA" id="ARBA00023136"/>
    </source>
</evidence>
<feature type="domain" description="E3 ubiquitin-protein ligase DCST1-like C-terminal" evidence="8">
    <location>
        <begin position="639"/>
        <end position="684"/>
    </location>
</feature>
<evidence type="ECO:0000259" key="8">
    <source>
        <dbReference type="Pfam" id="PF26037"/>
    </source>
</evidence>
<dbReference type="PANTHER" id="PTHR21041">
    <property type="entry name" value="DENDRITIC CELL-SPECIFIC TRANSMEMBRANE PROTEIN"/>
    <property type="match status" value="1"/>
</dbReference>
<dbReference type="InterPro" id="IPR058842">
    <property type="entry name" value="DCST1_C"/>
</dbReference>
<evidence type="ECO:0000256" key="5">
    <source>
        <dbReference type="SAM" id="MobiDB-lite"/>
    </source>
</evidence>
<proteinExistence type="predicted"/>
<feature type="transmembrane region" description="Helical" evidence="6">
    <location>
        <begin position="540"/>
        <end position="559"/>
    </location>
</feature>
<sequence length="816" mass="90768">MLGNTRRTEHLKDEDRSPPARHTAETHTRSDLHVFQTCFKEQIPAGRSRLSGRRKLRAHLVEVGQRMVAFVSGLLIASLYGLMTLFLQKQPLWFCAHTTLCLAGLAAFGMGLSVSVRASIMVMLPSMCSGHGRNFLLLMFVSLLVSGPLSNTLENTERAASSLLCGAELAANQTQELMQKAATPLFSVLDHIREISRNAYAVAGRVQNFIYAMTDSIRHVARALRNVLRFLADIGDICNEKMGTPYRKCRSLFEEARSDCSELLGDFNFLCNIVDGFLPLCNLARAGEFFCIVPSYIADHLRKRLAAPVIAVFQKMKREFEFNISASLDFDLDANSSQSLHQMSQSIMSEISSELQVFQKLSGPLAYIGLVLLACSFLRAVQYRHRYLHNIKFDNNYITAQFKDLDQRVTSVGGASVFPITRREAKTYITPLSFQLTYRERRAVMAGLVSVFRHLIIGSLLVALDFLVFWILDQVHHQVTEDIVARVPVTVAVQVNGSGYASDIYRDVVASFNILQWGNITVISKKCLLEPSEPNYNTCFILGFLLGLALLVSLTSGFMQRCRRLICASYHPEREQERIRFLRQQILDQRRGVRRALRRSVGRSTTDPGGGGGRLHALLIRLPGGGRLSHLLGLSTPACCLVCGEVLRLPDLSAVICDAPHCSGVYCRPCFQSLGSTCVICVRPLTFQEDSEEELDSTDDERPSLSSTRQTNAQIKRRIPTARQQSPSGRSGREAERGERPSSDDSVYLDSELSEADLMYQDQPGSGESDSDHSFNSALSEHESLVSVVIHRPDRAQNLQDLPQPSGSLWAPSPGP</sequence>
<dbReference type="STRING" id="106582.ENSMZEP00005022795"/>
<dbReference type="Pfam" id="PF07782">
    <property type="entry name" value="DC_STAMP"/>
    <property type="match status" value="1"/>
</dbReference>
<keyword evidence="10" id="KW-1185">Reference proteome</keyword>
<evidence type="ECO:0000256" key="1">
    <source>
        <dbReference type="ARBA" id="ARBA00004141"/>
    </source>
</evidence>
<evidence type="ECO:0000256" key="2">
    <source>
        <dbReference type="ARBA" id="ARBA00022692"/>
    </source>
</evidence>
<feature type="transmembrane region" description="Helical" evidence="6">
    <location>
        <begin position="361"/>
        <end position="381"/>
    </location>
</feature>
<dbReference type="PANTHER" id="PTHR21041:SF6">
    <property type="entry name" value="DC-STAMP DOMAIN-CONTAINING PROTEIN 2"/>
    <property type="match status" value="1"/>
</dbReference>
<dbReference type="Ensembl" id="ENSMZET00005023547.1">
    <property type="protein sequence ID" value="ENSMZEP00005022795.1"/>
    <property type="gene ID" value="ENSMZEG00005017068.1"/>
</dbReference>
<dbReference type="InterPro" id="IPR012858">
    <property type="entry name" value="DC_STAMP-like"/>
</dbReference>
<reference evidence="9" key="3">
    <citation type="submission" date="2025-09" db="UniProtKB">
        <authorList>
            <consortium name="Ensembl"/>
        </authorList>
    </citation>
    <scope>IDENTIFICATION</scope>
</reference>
<dbReference type="Pfam" id="PF26039">
    <property type="entry name" value="Dcst2"/>
    <property type="match status" value="1"/>
</dbReference>
<keyword evidence="2 6" id="KW-0812">Transmembrane</keyword>
<feature type="compositionally biased region" description="Polar residues" evidence="5">
    <location>
        <begin position="797"/>
        <end position="807"/>
    </location>
</feature>
<name>A0A3P9CKF8_9CICH</name>
<feature type="compositionally biased region" description="Basic and acidic residues" evidence="5">
    <location>
        <begin position="731"/>
        <end position="743"/>
    </location>
</feature>
<feature type="transmembrane region" description="Helical" evidence="6">
    <location>
        <begin position="451"/>
        <end position="472"/>
    </location>
</feature>
<evidence type="ECO:0000313" key="10">
    <source>
        <dbReference type="Proteomes" id="UP000265160"/>
    </source>
</evidence>
<reference evidence="9" key="2">
    <citation type="submission" date="2025-08" db="UniProtKB">
        <authorList>
            <consortium name="Ensembl"/>
        </authorList>
    </citation>
    <scope>IDENTIFICATION</scope>
</reference>
<feature type="compositionally biased region" description="Polar residues" evidence="5">
    <location>
        <begin position="704"/>
        <end position="714"/>
    </location>
</feature>
<comment type="subcellular location">
    <subcellularLocation>
        <location evidence="1">Membrane</location>
        <topology evidence="1">Multi-pass membrane protein</topology>
    </subcellularLocation>
</comment>
<feature type="compositionally biased region" description="Polar residues" evidence="5">
    <location>
        <begin position="763"/>
        <end position="779"/>
    </location>
</feature>
<dbReference type="GeneTree" id="ENSGT00940000153269"/>
<dbReference type="Pfam" id="PF26037">
    <property type="entry name" value="zf-RING_DCST1_C"/>
    <property type="match status" value="1"/>
</dbReference>
<organism evidence="9 10">
    <name type="scientific">Maylandia zebra</name>
    <name type="common">zebra mbuna</name>
    <dbReference type="NCBI Taxonomy" id="106582"/>
    <lineage>
        <taxon>Eukaryota</taxon>
        <taxon>Metazoa</taxon>
        <taxon>Chordata</taxon>
        <taxon>Craniata</taxon>
        <taxon>Vertebrata</taxon>
        <taxon>Euteleostomi</taxon>
        <taxon>Actinopterygii</taxon>
        <taxon>Neopterygii</taxon>
        <taxon>Teleostei</taxon>
        <taxon>Neoteleostei</taxon>
        <taxon>Acanthomorphata</taxon>
        <taxon>Ovalentaria</taxon>
        <taxon>Cichlomorphae</taxon>
        <taxon>Cichliformes</taxon>
        <taxon>Cichlidae</taxon>
        <taxon>African cichlids</taxon>
        <taxon>Pseudocrenilabrinae</taxon>
        <taxon>Haplochromini</taxon>
        <taxon>Maylandia</taxon>
        <taxon>Maylandia zebra complex</taxon>
    </lineage>
</organism>
<feature type="transmembrane region" description="Helical" evidence="6">
    <location>
        <begin position="135"/>
        <end position="153"/>
    </location>
</feature>
<feature type="region of interest" description="Disordered" evidence="5">
    <location>
        <begin position="759"/>
        <end position="816"/>
    </location>
</feature>
<feature type="region of interest" description="Disordered" evidence="5">
    <location>
        <begin position="692"/>
        <end position="747"/>
    </location>
</feature>
<feature type="region of interest" description="Disordered" evidence="5">
    <location>
        <begin position="1"/>
        <end position="28"/>
    </location>
</feature>
<keyword evidence="4 6" id="KW-0472">Membrane</keyword>
<dbReference type="GO" id="GO:0016020">
    <property type="term" value="C:membrane"/>
    <property type="evidence" value="ECO:0007669"/>
    <property type="project" value="UniProtKB-SubCell"/>
</dbReference>
<feature type="domain" description="Dendritic cell-specific transmembrane protein-like" evidence="7">
    <location>
        <begin position="393"/>
        <end position="583"/>
    </location>
</feature>
<reference evidence="9 10" key="1">
    <citation type="journal article" date="2014" name="Nature">
        <title>The genomic substrate for adaptive radiation in African cichlid fish.</title>
        <authorList>
            <person name="Brawand D."/>
            <person name="Wagner C.E."/>
            <person name="Li Y.I."/>
            <person name="Malinsky M."/>
            <person name="Keller I."/>
            <person name="Fan S."/>
            <person name="Simakov O."/>
            <person name="Ng A.Y."/>
            <person name="Lim Z.W."/>
            <person name="Bezault E."/>
            <person name="Turner-Maier J."/>
            <person name="Johnson J."/>
            <person name="Alcazar R."/>
            <person name="Noh H.J."/>
            <person name="Russell P."/>
            <person name="Aken B."/>
            <person name="Alfoldi J."/>
            <person name="Amemiya C."/>
            <person name="Azzouzi N."/>
            <person name="Baroiller J.F."/>
            <person name="Barloy-Hubler F."/>
            <person name="Berlin A."/>
            <person name="Bloomquist R."/>
            <person name="Carleton K.L."/>
            <person name="Conte M.A."/>
            <person name="D'Cotta H."/>
            <person name="Eshel O."/>
            <person name="Gaffney L."/>
            <person name="Galibert F."/>
            <person name="Gante H.F."/>
            <person name="Gnerre S."/>
            <person name="Greuter L."/>
            <person name="Guyon R."/>
            <person name="Haddad N.S."/>
            <person name="Haerty W."/>
            <person name="Harris R.M."/>
            <person name="Hofmann H.A."/>
            <person name="Hourlier T."/>
            <person name="Hulata G."/>
            <person name="Jaffe D.B."/>
            <person name="Lara M."/>
            <person name="Lee A.P."/>
            <person name="MacCallum I."/>
            <person name="Mwaiko S."/>
            <person name="Nikaido M."/>
            <person name="Nishihara H."/>
            <person name="Ozouf-Costaz C."/>
            <person name="Penman D.J."/>
            <person name="Przybylski D."/>
            <person name="Rakotomanga M."/>
            <person name="Renn S.C.P."/>
            <person name="Ribeiro F.J."/>
            <person name="Ron M."/>
            <person name="Salzburger W."/>
            <person name="Sanchez-Pulido L."/>
            <person name="Santos M.E."/>
            <person name="Searle S."/>
            <person name="Sharpe T."/>
            <person name="Swofford R."/>
            <person name="Tan F.J."/>
            <person name="Williams L."/>
            <person name="Young S."/>
            <person name="Yin S."/>
            <person name="Okada N."/>
            <person name="Kocher T.D."/>
            <person name="Miska E.A."/>
            <person name="Lander E.S."/>
            <person name="Venkatesh B."/>
            <person name="Fernald R.D."/>
            <person name="Meyer A."/>
            <person name="Ponting C.P."/>
            <person name="Streelman J.T."/>
            <person name="Lindblad-Toh K."/>
            <person name="Seehausen O."/>
            <person name="Di Palma F."/>
        </authorList>
    </citation>
    <scope>NUCLEOTIDE SEQUENCE</scope>
</reference>
<feature type="transmembrane region" description="Helical" evidence="6">
    <location>
        <begin position="91"/>
        <end position="114"/>
    </location>
</feature>
<protein>
    <submittedName>
        <fullName evidence="9">DC-STAMP domain containing 2</fullName>
    </submittedName>
</protein>
<dbReference type="Proteomes" id="UP000265160">
    <property type="component" value="LG11"/>
</dbReference>
<dbReference type="InterPro" id="IPR051856">
    <property type="entry name" value="CSR-E3_Ligase_Protein"/>
</dbReference>
<keyword evidence="3 6" id="KW-1133">Transmembrane helix</keyword>
<evidence type="ECO:0000256" key="3">
    <source>
        <dbReference type="ARBA" id="ARBA00022989"/>
    </source>
</evidence>
<evidence type="ECO:0000313" key="9">
    <source>
        <dbReference type="Ensembl" id="ENSMZEP00005022795.1"/>
    </source>
</evidence>
<dbReference type="AlphaFoldDB" id="A0A3P9CKF8"/>